<accession>A0ABY7JXN6</accession>
<reference evidence="1" key="1">
    <citation type="submission" date="2022-05" db="EMBL/GenBank/DDBJ databases">
        <title>Jatrophihabitans sp. SB3-54 whole genome sequence.</title>
        <authorList>
            <person name="Suh M.K."/>
            <person name="Eom M.K."/>
            <person name="Kim J.S."/>
            <person name="Kim H.S."/>
            <person name="Do H.E."/>
            <person name="Shin Y.K."/>
            <person name="Lee J.-S."/>
        </authorList>
    </citation>
    <scope>NUCLEOTIDE SEQUENCE</scope>
    <source>
        <strain evidence="1">SB3-54</strain>
    </source>
</reference>
<proteinExistence type="predicted"/>
<evidence type="ECO:0000313" key="1">
    <source>
        <dbReference type="EMBL" id="WAX55934.1"/>
    </source>
</evidence>
<organism evidence="1 2">
    <name type="scientific">Jatrophihabitans cynanchi</name>
    <dbReference type="NCBI Taxonomy" id="2944128"/>
    <lineage>
        <taxon>Bacteria</taxon>
        <taxon>Bacillati</taxon>
        <taxon>Actinomycetota</taxon>
        <taxon>Actinomycetes</taxon>
        <taxon>Jatrophihabitantales</taxon>
        <taxon>Jatrophihabitantaceae</taxon>
        <taxon>Jatrophihabitans</taxon>
    </lineage>
</organism>
<name>A0ABY7JXN6_9ACTN</name>
<gene>
    <name evidence="1" type="ORF">M6B22_15510</name>
</gene>
<dbReference type="SUPFAM" id="SSF57652">
    <property type="entry name" value="HIPIP (high potential iron protein)"/>
    <property type="match status" value="1"/>
</dbReference>
<dbReference type="InterPro" id="IPR036369">
    <property type="entry name" value="HIPIP_sf"/>
</dbReference>
<evidence type="ECO:0000313" key="2">
    <source>
        <dbReference type="Proteomes" id="UP001164693"/>
    </source>
</evidence>
<dbReference type="Proteomes" id="UP001164693">
    <property type="component" value="Chromosome"/>
</dbReference>
<dbReference type="RefSeq" id="WP_269442459.1">
    <property type="nucleotide sequence ID" value="NZ_CP097463.1"/>
</dbReference>
<sequence>MTDVALPLPEPTELDEARHRELQILADDAVLKGHPYGDERCRNCLFYLDVDDSISYCWHPKLRVLVGADWWCQWWEEIPES</sequence>
<protein>
    <submittedName>
        <fullName evidence="1">Uncharacterized protein</fullName>
    </submittedName>
</protein>
<dbReference type="EMBL" id="CP097463">
    <property type="protein sequence ID" value="WAX55934.1"/>
    <property type="molecule type" value="Genomic_DNA"/>
</dbReference>
<keyword evidence="2" id="KW-1185">Reference proteome</keyword>